<feature type="region of interest" description="Disordered" evidence="1">
    <location>
        <begin position="225"/>
        <end position="290"/>
    </location>
</feature>
<dbReference type="InterPro" id="IPR036875">
    <property type="entry name" value="Znf_CCHC_sf"/>
</dbReference>
<protein>
    <recommendedName>
        <fullName evidence="4">CCHC-type domain-containing protein</fullName>
    </recommendedName>
</protein>
<dbReference type="Proteomes" id="UP000704712">
    <property type="component" value="Unassembled WGS sequence"/>
</dbReference>
<dbReference type="EMBL" id="JAACNO010000621">
    <property type="protein sequence ID" value="KAF4146306.1"/>
    <property type="molecule type" value="Genomic_DNA"/>
</dbReference>
<comment type="caution">
    <text evidence="2">The sequence shown here is derived from an EMBL/GenBank/DDBJ whole genome shotgun (WGS) entry which is preliminary data.</text>
</comment>
<dbReference type="AlphaFoldDB" id="A0A8S9UYU3"/>
<gene>
    <name evidence="2" type="ORF">GN958_ATG04492</name>
</gene>
<evidence type="ECO:0008006" key="4">
    <source>
        <dbReference type="Google" id="ProtNLM"/>
    </source>
</evidence>
<evidence type="ECO:0000256" key="1">
    <source>
        <dbReference type="SAM" id="MobiDB-lite"/>
    </source>
</evidence>
<name>A0A8S9UYU3_PHYIN</name>
<evidence type="ECO:0000313" key="3">
    <source>
        <dbReference type="Proteomes" id="UP000704712"/>
    </source>
</evidence>
<feature type="compositionally biased region" description="Basic and acidic residues" evidence="1">
    <location>
        <begin position="264"/>
        <end position="285"/>
    </location>
</feature>
<sequence length="425" mass="47856">MEQHDQLQLIRQLQADPAAMKTQLAAKAPSMSDTSMESAPPSPKKPKIKDVRCSNFKGNEVYPGLGAGFENFIHEFEHAIRAEGLVNGSTWTNELKASVIVNYLEGKASRYYHKKSSEWQRRHDGENMPYSEVKRAMRAEFGCKLSQLELSTKMRCNKRESDSWHDYLEYLNFIEGLMEGDQTKLVMEVFGNHACPELAATLLAAVPEDTTDYATESDRMKRLLYKLRGDGRRHSSKRDDRKKRQSDHRNENLNGVRGQKRNNNQKEELSWRNHKSNDEDSDKQSRQQNNGQAFAAVSGNRHQIRCHVCNQLGHKIFTCPVVEQAKKLASTTSSAHVATATDNTAVSTGSVNTATAEEGDSSYSSDSDDEAHVWVAASTTDSANFFKSNHFSLFESLMAMLSSLPKRAALSPRQLRVLEKSILSY</sequence>
<accession>A0A8S9UYU3</accession>
<evidence type="ECO:0000313" key="2">
    <source>
        <dbReference type="EMBL" id="KAF4146306.1"/>
    </source>
</evidence>
<reference evidence="2" key="1">
    <citation type="submission" date="2020-03" db="EMBL/GenBank/DDBJ databases">
        <title>Hybrid Assembly of Korean Phytophthora infestans isolates.</title>
        <authorList>
            <person name="Prokchorchik M."/>
            <person name="Lee Y."/>
            <person name="Seo J."/>
            <person name="Cho J.-H."/>
            <person name="Park Y.-E."/>
            <person name="Jang D.-C."/>
            <person name="Im J.-S."/>
            <person name="Choi J.-G."/>
            <person name="Park H.-J."/>
            <person name="Lee G.-B."/>
            <person name="Lee Y.-G."/>
            <person name="Hong S.-Y."/>
            <person name="Cho K."/>
            <person name="Sohn K.H."/>
        </authorList>
    </citation>
    <scope>NUCLEOTIDE SEQUENCE</scope>
    <source>
        <strain evidence="2">KR_2_A2</strain>
    </source>
</reference>
<dbReference type="GO" id="GO:0003676">
    <property type="term" value="F:nucleic acid binding"/>
    <property type="evidence" value="ECO:0007669"/>
    <property type="project" value="InterPro"/>
</dbReference>
<dbReference type="GO" id="GO:0008270">
    <property type="term" value="F:zinc ion binding"/>
    <property type="evidence" value="ECO:0007669"/>
    <property type="project" value="InterPro"/>
</dbReference>
<organism evidence="2 3">
    <name type="scientific">Phytophthora infestans</name>
    <name type="common">Potato late blight agent</name>
    <name type="synonym">Botrytis infestans</name>
    <dbReference type="NCBI Taxonomy" id="4787"/>
    <lineage>
        <taxon>Eukaryota</taxon>
        <taxon>Sar</taxon>
        <taxon>Stramenopiles</taxon>
        <taxon>Oomycota</taxon>
        <taxon>Peronosporomycetes</taxon>
        <taxon>Peronosporales</taxon>
        <taxon>Peronosporaceae</taxon>
        <taxon>Phytophthora</taxon>
    </lineage>
</organism>
<proteinExistence type="predicted"/>
<feature type="region of interest" description="Disordered" evidence="1">
    <location>
        <begin position="20"/>
        <end position="49"/>
    </location>
</feature>
<dbReference type="SUPFAM" id="SSF57756">
    <property type="entry name" value="Retrovirus zinc finger-like domains"/>
    <property type="match status" value="1"/>
</dbReference>
<feature type="compositionally biased region" description="Basic and acidic residues" evidence="1">
    <location>
        <begin position="225"/>
        <end position="239"/>
    </location>
</feature>